<dbReference type="Pfam" id="PF07178">
    <property type="entry name" value="TraL"/>
    <property type="match status" value="1"/>
</dbReference>
<proteinExistence type="predicted"/>
<evidence type="ECO:0000313" key="2">
    <source>
        <dbReference type="EMBL" id="KAA5608524.1"/>
    </source>
</evidence>
<evidence type="ECO:0000256" key="1">
    <source>
        <dbReference type="SAM" id="Phobius"/>
    </source>
</evidence>
<dbReference type="OrthoDB" id="7173460at2"/>
<dbReference type="AlphaFoldDB" id="A0A5M6IJS7"/>
<protein>
    <submittedName>
        <fullName evidence="2">Type IV conjugative transfer system protein TraL</fullName>
    </submittedName>
</protein>
<reference evidence="2 3" key="1">
    <citation type="submission" date="2019-09" db="EMBL/GenBank/DDBJ databases">
        <title>Genome sequence of Rhodovastum atsumiense, a diverse member of the Acetobacteraceae family of non-sulfur purple photosynthetic bacteria.</title>
        <authorList>
            <person name="Meyer T."/>
            <person name="Kyndt J."/>
        </authorList>
    </citation>
    <scope>NUCLEOTIDE SEQUENCE [LARGE SCALE GENOMIC DNA]</scope>
    <source>
        <strain evidence="2 3">DSM 21279</strain>
    </source>
</reference>
<gene>
    <name evidence="2" type="primary">traL</name>
    <name evidence="2" type="ORF">F1189_28730</name>
</gene>
<comment type="caution">
    <text evidence="2">The sequence shown here is derived from an EMBL/GenBank/DDBJ whole genome shotgun (WGS) entry which is preliminary data.</text>
</comment>
<keyword evidence="1" id="KW-1133">Transmembrane helix</keyword>
<keyword evidence="3" id="KW-1185">Reference proteome</keyword>
<dbReference type="NCBIfam" id="TIGR02762">
    <property type="entry name" value="TraL_TIGR"/>
    <property type="match status" value="1"/>
</dbReference>
<name>A0A5M6IJS7_9PROT</name>
<keyword evidence="1" id="KW-0812">Transmembrane</keyword>
<dbReference type="InterPro" id="IPR009838">
    <property type="entry name" value="T4SS_TraL"/>
</dbReference>
<feature type="transmembrane region" description="Helical" evidence="1">
    <location>
        <begin position="24"/>
        <end position="51"/>
    </location>
</feature>
<dbReference type="RefSeq" id="WP_150045313.1">
    <property type="nucleotide sequence ID" value="NZ_OW485603.1"/>
</dbReference>
<evidence type="ECO:0000313" key="3">
    <source>
        <dbReference type="Proteomes" id="UP000325255"/>
    </source>
</evidence>
<dbReference type="GO" id="GO:0019867">
    <property type="term" value="C:outer membrane"/>
    <property type="evidence" value="ECO:0007669"/>
    <property type="project" value="InterPro"/>
</dbReference>
<dbReference type="Proteomes" id="UP000325255">
    <property type="component" value="Unassembled WGS sequence"/>
</dbReference>
<accession>A0A5M6IJS7</accession>
<dbReference type="EMBL" id="VWPK01000079">
    <property type="protein sequence ID" value="KAA5608524.1"/>
    <property type="molecule type" value="Genomic_DNA"/>
</dbReference>
<organism evidence="2 3">
    <name type="scientific">Rhodovastum atsumiense</name>
    <dbReference type="NCBI Taxonomy" id="504468"/>
    <lineage>
        <taxon>Bacteria</taxon>
        <taxon>Pseudomonadati</taxon>
        <taxon>Pseudomonadota</taxon>
        <taxon>Alphaproteobacteria</taxon>
        <taxon>Acetobacterales</taxon>
        <taxon>Acetobacteraceae</taxon>
        <taxon>Rhodovastum</taxon>
    </lineage>
</organism>
<sequence>MERVLFPETADEPPRFLLWRIDDVAVPLLFLCFGMLLGNVVIFVIAGLAMMAGYQKYRDGRPEFYVLHAMYWFGIYPARGPGFINPYIRTLLP</sequence>
<keyword evidence="1" id="KW-0472">Membrane</keyword>